<dbReference type="PANTHER" id="PTHR46068:SF1">
    <property type="entry name" value="TRANSPOSASE IS30-LIKE HTH DOMAIN-CONTAINING PROTEIN"/>
    <property type="match status" value="1"/>
</dbReference>
<dbReference type="InterPro" id="IPR009057">
    <property type="entry name" value="Homeodomain-like_sf"/>
</dbReference>
<evidence type="ECO:0000256" key="1">
    <source>
        <dbReference type="ARBA" id="ARBA00004123"/>
    </source>
</evidence>
<protein>
    <submittedName>
        <fullName evidence="3">HTH_7 domain-containing protein</fullName>
    </submittedName>
</protein>
<keyword evidence="2" id="KW-1185">Reference proteome</keyword>
<evidence type="ECO:0000313" key="3">
    <source>
        <dbReference type="WBParaSite" id="HCON_00072820-00001"/>
    </source>
</evidence>
<sequence length="147" mass="16883">MGFHIPGSHHGIEVVVKKDENFIKHDTLLDLTERPKSKTRANWTRTQKAAREGFTSCDIAKRLGVPSPTVRNVASALRNRGRASAMPKRGRPRTVNTPKIRDTTRKRITRNHGVNMNRIASDLNINRQTIQKIAKRDLKLNNYRLRR</sequence>
<dbReference type="WBParaSite" id="HCON_00072820-00001">
    <property type="protein sequence ID" value="HCON_00072820-00001"/>
    <property type="gene ID" value="HCON_00072820"/>
</dbReference>
<proteinExistence type="predicted"/>
<dbReference type="Proteomes" id="UP000025227">
    <property type="component" value="Unplaced"/>
</dbReference>
<dbReference type="PANTHER" id="PTHR46068">
    <property type="entry name" value="PROTEIN CBG27172"/>
    <property type="match status" value="1"/>
</dbReference>
<reference evidence="3" key="1">
    <citation type="submission" date="2020-12" db="UniProtKB">
        <authorList>
            <consortium name="WormBaseParasite"/>
        </authorList>
    </citation>
    <scope>IDENTIFICATION</scope>
    <source>
        <strain evidence="3">MHco3</strain>
    </source>
</reference>
<dbReference type="AlphaFoldDB" id="A0A7I5E8S1"/>
<comment type="subcellular location">
    <subcellularLocation>
        <location evidence="1">Nucleus</location>
    </subcellularLocation>
</comment>
<accession>A0A7I5E8S1</accession>
<dbReference type="SUPFAM" id="SSF46689">
    <property type="entry name" value="Homeodomain-like"/>
    <property type="match status" value="1"/>
</dbReference>
<name>A0A7I5E8S1_HAECO</name>
<evidence type="ECO:0000313" key="2">
    <source>
        <dbReference type="Proteomes" id="UP000025227"/>
    </source>
</evidence>
<organism evidence="2 3">
    <name type="scientific">Haemonchus contortus</name>
    <name type="common">Barber pole worm</name>
    <dbReference type="NCBI Taxonomy" id="6289"/>
    <lineage>
        <taxon>Eukaryota</taxon>
        <taxon>Metazoa</taxon>
        <taxon>Ecdysozoa</taxon>
        <taxon>Nematoda</taxon>
        <taxon>Chromadorea</taxon>
        <taxon>Rhabditida</taxon>
        <taxon>Rhabditina</taxon>
        <taxon>Rhabditomorpha</taxon>
        <taxon>Strongyloidea</taxon>
        <taxon>Trichostrongylidae</taxon>
        <taxon>Haemonchus</taxon>
    </lineage>
</organism>
<dbReference type="GO" id="GO:0005634">
    <property type="term" value="C:nucleus"/>
    <property type="evidence" value="ECO:0007669"/>
    <property type="project" value="UniProtKB-SubCell"/>
</dbReference>